<evidence type="ECO:0000313" key="3">
    <source>
        <dbReference type="Proteomes" id="UP000324629"/>
    </source>
</evidence>
<feature type="transmembrane region" description="Helical" evidence="1">
    <location>
        <begin position="216"/>
        <end position="236"/>
    </location>
</feature>
<feature type="non-terminal residue" evidence="2">
    <location>
        <position position="1"/>
    </location>
</feature>
<dbReference type="EMBL" id="QNGE01001572">
    <property type="protein sequence ID" value="KAA3677294.1"/>
    <property type="molecule type" value="Genomic_DNA"/>
</dbReference>
<comment type="caution">
    <text evidence="2">The sequence shown here is derived from an EMBL/GenBank/DDBJ whole genome shotgun (WGS) entry which is preliminary data.</text>
</comment>
<proteinExistence type="predicted"/>
<keyword evidence="1" id="KW-0472">Membrane</keyword>
<dbReference type="AlphaFoldDB" id="A0A5J4NP73"/>
<reference evidence="2 3" key="1">
    <citation type="journal article" date="2019" name="Gigascience">
        <title>Whole-genome sequence of the oriental lung fluke Paragonimus westermani.</title>
        <authorList>
            <person name="Oey H."/>
            <person name="Zakrzewski M."/>
            <person name="Narain K."/>
            <person name="Devi K.R."/>
            <person name="Agatsuma T."/>
            <person name="Nawaratna S."/>
            <person name="Gobert G.N."/>
            <person name="Jones M.K."/>
            <person name="Ragan M.A."/>
            <person name="McManus D.P."/>
            <person name="Krause L."/>
        </authorList>
    </citation>
    <scope>NUCLEOTIDE SEQUENCE [LARGE SCALE GENOMIC DNA]</scope>
    <source>
        <strain evidence="2 3">IND2009</strain>
    </source>
</reference>
<keyword evidence="1" id="KW-1133">Transmembrane helix</keyword>
<protein>
    <submittedName>
        <fullName evidence="2">Uncharacterized protein</fullName>
    </submittedName>
</protein>
<keyword evidence="1" id="KW-0812">Transmembrane</keyword>
<organism evidence="2 3">
    <name type="scientific">Paragonimus westermani</name>
    <dbReference type="NCBI Taxonomy" id="34504"/>
    <lineage>
        <taxon>Eukaryota</taxon>
        <taxon>Metazoa</taxon>
        <taxon>Spiralia</taxon>
        <taxon>Lophotrochozoa</taxon>
        <taxon>Platyhelminthes</taxon>
        <taxon>Trematoda</taxon>
        <taxon>Digenea</taxon>
        <taxon>Plagiorchiida</taxon>
        <taxon>Troglotremata</taxon>
        <taxon>Troglotrematidae</taxon>
        <taxon>Paragonimus</taxon>
    </lineage>
</organism>
<keyword evidence="3" id="KW-1185">Reference proteome</keyword>
<dbReference type="Proteomes" id="UP000324629">
    <property type="component" value="Unassembled WGS sequence"/>
</dbReference>
<evidence type="ECO:0000313" key="2">
    <source>
        <dbReference type="EMBL" id="KAA3677294.1"/>
    </source>
</evidence>
<name>A0A5J4NP73_9TREM</name>
<accession>A0A5J4NP73</accession>
<sequence length="286" mass="32743">DPLILELHSYVLCDTGTVTRQTPSCTRGTQFWFCLLPTTNHIIQNTLNLLEECVKRVQLRYSSKSVSHWLANPIAFRSFASFRPENVNSVNDPTRSTFVWIDSIPLLAPVDWQLPSSTRICSNADSCSSSTERSNTVASMLQLFLMHIRRELESELLSADASVEKPTEPLGGALNNQGECVFCPFVGVYRFVCTIRLLHLFMTSYQRVNDCPLFRFWLNSLWIILFLTCNIIFHLYCLNIDCLPSCLNAHPTTFLCRALSVNDLLSRFRHTDLHVDILFLSIYSYK</sequence>
<gene>
    <name evidence="2" type="ORF">DEA37_0012327</name>
</gene>
<evidence type="ECO:0000256" key="1">
    <source>
        <dbReference type="SAM" id="Phobius"/>
    </source>
</evidence>